<dbReference type="SUPFAM" id="SSF53756">
    <property type="entry name" value="UDP-Glycosyltransferase/glycogen phosphorylase"/>
    <property type="match status" value="1"/>
</dbReference>
<keyword evidence="6 16" id="KW-0808">Transferase</keyword>
<dbReference type="Gene3D" id="3.40.50.2000">
    <property type="entry name" value="Glycogen Phosphorylase B"/>
    <property type="match status" value="1"/>
</dbReference>
<dbReference type="Pfam" id="PF00534">
    <property type="entry name" value="Glycos_transf_1"/>
    <property type="match status" value="1"/>
</dbReference>
<dbReference type="Proteomes" id="UP000242146">
    <property type="component" value="Unassembled WGS sequence"/>
</dbReference>
<proteinExistence type="predicted"/>
<evidence type="ECO:0000256" key="11">
    <source>
        <dbReference type="ARBA" id="ARBA00032060"/>
    </source>
</evidence>
<comment type="pathway">
    <text evidence="2">Protein modification; protein glycosylation.</text>
</comment>
<dbReference type="GO" id="GO:0004377">
    <property type="term" value="F:GDP-Man:Man(3)GlcNAc(2)-PP-Dol alpha-1,2-mannosyltransferase activity"/>
    <property type="evidence" value="ECO:0007669"/>
    <property type="project" value="UniProtKB-EC"/>
</dbReference>
<evidence type="ECO:0000256" key="9">
    <source>
        <dbReference type="ARBA" id="ARBA00022989"/>
    </source>
</evidence>
<keyword evidence="5" id="KW-0328">Glycosyltransferase</keyword>
<evidence type="ECO:0000256" key="13">
    <source>
        <dbReference type="ARBA" id="ARBA00045065"/>
    </source>
</evidence>
<evidence type="ECO:0000256" key="3">
    <source>
        <dbReference type="ARBA" id="ARBA00012645"/>
    </source>
</evidence>
<dbReference type="STRING" id="101127.A0A1X2G8M1"/>
<evidence type="ECO:0000256" key="6">
    <source>
        <dbReference type="ARBA" id="ARBA00022679"/>
    </source>
</evidence>
<dbReference type="GO" id="GO:0005789">
    <property type="term" value="C:endoplasmic reticulum membrane"/>
    <property type="evidence" value="ECO:0007669"/>
    <property type="project" value="UniProtKB-SubCell"/>
</dbReference>
<evidence type="ECO:0000256" key="5">
    <source>
        <dbReference type="ARBA" id="ARBA00022676"/>
    </source>
</evidence>
<dbReference type="Pfam" id="PF15924">
    <property type="entry name" value="ALG11_N"/>
    <property type="match status" value="1"/>
</dbReference>
<dbReference type="EC" id="2.4.1.131" evidence="3"/>
<dbReference type="GO" id="GO:0006487">
    <property type="term" value="P:protein N-linked glycosylation"/>
    <property type="evidence" value="ECO:0007669"/>
    <property type="project" value="TreeGrafter"/>
</dbReference>
<sequence>MLQRVYERRTQYNNDRRLADSWIWTTGKLIYYRMFARVYGFCGSFSQTVMVNSTWTKNHIDQLWSTDANIVYPPCDTDRLSDLPLDGRQTMIVSIAQFRPEKDHRMQVLALARLLEKYPEWQQNEKLKLVLIGTCRNQGDQGRIDDLKALAKELRLDDRVCFEVNASYDTLVSYLSKAKVGLHTMWNEHFGIGVVEYQTAGLIAVAHCSGGPKHDIVVNYANKPTGFLADSVETFADRLHDALTLSDEEYKEIASNARASASDRFSELAFSVELLRPLRQCLT</sequence>
<feature type="domain" description="ALG11 mannosyltransferase N-terminal" evidence="15">
    <location>
        <begin position="1"/>
        <end position="64"/>
    </location>
</feature>
<evidence type="ECO:0000256" key="2">
    <source>
        <dbReference type="ARBA" id="ARBA00004922"/>
    </source>
</evidence>
<evidence type="ECO:0000256" key="4">
    <source>
        <dbReference type="ARBA" id="ARBA00022018"/>
    </source>
</evidence>
<keyword evidence="7" id="KW-0812">Transmembrane</keyword>
<organism evidence="16 17">
    <name type="scientific">Hesseltinella vesiculosa</name>
    <dbReference type="NCBI Taxonomy" id="101127"/>
    <lineage>
        <taxon>Eukaryota</taxon>
        <taxon>Fungi</taxon>
        <taxon>Fungi incertae sedis</taxon>
        <taxon>Mucoromycota</taxon>
        <taxon>Mucoromycotina</taxon>
        <taxon>Mucoromycetes</taxon>
        <taxon>Mucorales</taxon>
        <taxon>Cunninghamellaceae</taxon>
        <taxon>Hesseltinella</taxon>
    </lineage>
</organism>
<evidence type="ECO:0000256" key="1">
    <source>
        <dbReference type="ARBA" id="ARBA00004389"/>
    </source>
</evidence>
<protein>
    <recommendedName>
        <fullName evidence="4">GDP-Man:Man(3)GlcNAc(2)-PP-Dol alpha-1,2-mannosyltransferase</fullName>
        <ecNumber evidence="3">2.4.1.131</ecNumber>
    </recommendedName>
    <alternativeName>
        <fullName evidence="11">Asparagine-linked glycosylation protein 11</fullName>
    </alternativeName>
    <alternativeName>
        <fullName evidence="12">Glycolipid 2-alpha-mannosyltransferase</fullName>
    </alternativeName>
</protein>
<comment type="subcellular location">
    <subcellularLocation>
        <location evidence="1">Endoplasmic reticulum membrane</location>
        <topology evidence="1">Single-pass membrane protein</topology>
    </subcellularLocation>
</comment>
<evidence type="ECO:0000256" key="10">
    <source>
        <dbReference type="ARBA" id="ARBA00023136"/>
    </source>
</evidence>
<evidence type="ECO:0000259" key="15">
    <source>
        <dbReference type="Pfam" id="PF15924"/>
    </source>
</evidence>
<accession>A0A1X2G8M1</accession>
<reference evidence="16 17" key="1">
    <citation type="submission" date="2016-07" db="EMBL/GenBank/DDBJ databases">
        <title>Pervasive Adenine N6-methylation of Active Genes in Fungi.</title>
        <authorList>
            <consortium name="DOE Joint Genome Institute"/>
            <person name="Mondo S.J."/>
            <person name="Dannebaum R.O."/>
            <person name="Kuo R.C."/>
            <person name="Labutti K."/>
            <person name="Haridas S."/>
            <person name="Kuo A."/>
            <person name="Salamov A."/>
            <person name="Ahrendt S.R."/>
            <person name="Lipzen A."/>
            <person name="Sullivan W."/>
            <person name="Andreopoulos W.B."/>
            <person name="Clum A."/>
            <person name="Lindquist E."/>
            <person name="Daum C."/>
            <person name="Ramamoorthy G.K."/>
            <person name="Gryganskyi A."/>
            <person name="Culley D."/>
            <person name="Magnuson J.K."/>
            <person name="James T.Y."/>
            <person name="O'Malley M.A."/>
            <person name="Stajich J.E."/>
            <person name="Spatafora J.W."/>
            <person name="Visel A."/>
            <person name="Grigoriev I.V."/>
        </authorList>
    </citation>
    <scope>NUCLEOTIDE SEQUENCE [LARGE SCALE GENOMIC DNA]</scope>
    <source>
        <strain evidence="16 17">NRRL 3301</strain>
    </source>
</reference>
<name>A0A1X2G8M1_9FUNG</name>
<dbReference type="OrthoDB" id="2276068at2759"/>
<dbReference type="AlphaFoldDB" id="A0A1X2G8M1"/>
<dbReference type="PANTHER" id="PTHR45919:SF1">
    <property type="entry name" value="GDP-MAN:MAN(3)GLCNAC(2)-PP-DOL ALPHA-1,2-MANNOSYLTRANSFERASE"/>
    <property type="match status" value="1"/>
</dbReference>
<keyword evidence="8" id="KW-0256">Endoplasmic reticulum</keyword>
<evidence type="ECO:0000256" key="7">
    <source>
        <dbReference type="ARBA" id="ARBA00022692"/>
    </source>
</evidence>
<evidence type="ECO:0000256" key="8">
    <source>
        <dbReference type="ARBA" id="ARBA00022824"/>
    </source>
</evidence>
<comment type="catalytic activity">
    <reaction evidence="13">
        <text>an alpha-D-Man-(1-&gt;3)-[alpha-D-Man-(1-&gt;6)]-beta-D-Man-(1-&gt;4)-beta-D-GlcNAc-(1-&gt;4)-alpha-D-GlcNAc-diphospho-di-trans,poly-cis-dolichol + 2 GDP-alpha-D-mannose = an alpha-D-Man-(1-&gt;2)-alpha-D-Man-(1-&gt;2)-alpha-D-Man-(1-&gt;3)-[alpha-D-Man-(1-&gt;6)]-beta-D-Man-(1-&gt;4)-beta-D-GlcNAc-(1-&gt;4)-alpha-D-GlcNAc-diphospho-di-trans,poly-cis-dolichol + 2 GDP + 2 H(+)</text>
        <dbReference type="Rhea" id="RHEA:29523"/>
        <dbReference type="Rhea" id="RHEA-COMP:19515"/>
        <dbReference type="Rhea" id="RHEA-COMP:19516"/>
        <dbReference type="ChEBI" id="CHEBI:15378"/>
        <dbReference type="ChEBI" id="CHEBI:57527"/>
        <dbReference type="ChEBI" id="CHEBI:58189"/>
        <dbReference type="ChEBI" id="CHEBI:132511"/>
        <dbReference type="ChEBI" id="CHEBI:132515"/>
        <dbReference type="EC" id="2.4.1.131"/>
    </reaction>
    <physiologicalReaction direction="left-to-right" evidence="13">
        <dbReference type="Rhea" id="RHEA:29524"/>
    </physiologicalReaction>
</comment>
<evidence type="ECO:0000313" key="17">
    <source>
        <dbReference type="Proteomes" id="UP000242146"/>
    </source>
</evidence>
<evidence type="ECO:0000313" key="16">
    <source>
        <dbReference type="EMBL" id="ORX47788.1"/>
    </source>
</evidence>
<keyword evidence="17" id="KW-1185">Reference proteome</keyword>
<dbReference type="InterPro" id="IPR001296">
    <property type="entry name" value="Glyco_trans_1"/>
</dbReference>
<gene>
    <name evidence="16" type="ORF">DM01DRAFT_257066</name>
</gene>
<comment type="caution">
    <text evidence="16">The sequence shown here is derived from an EMBL/GenBank/DDBJ whole genome shotgun (WGS) entry which is preliminary data.</text>
</comment>
<dbReference type="EMBL" id="MCGT01000032">
    <property type="protein sequence ID" value="ORX47788.1"/>
    <property type="molecule type" value="Genomic_DNA"/>
</dbReference>
<dbReference type="InterPro" id="IPR038013">
    <property type="entry name" value="ALG11"/>
</dbReference>
<keyword evidence="10" id="KW-0472">Membrane</keyword>
<feature type="domain" description="Glycosyl transferase family 1" evidence="14">
    <location>
        <begin position="83"/>
        <end position="258"/>
    </location>
</feature>
<dbReference type="PANTHER" id="PTHR45919">
    <property type="entry name" value="GDP-MAN:MAN(3)GLCNAC(2)-PP-DOL ALPHA-1,2-MANNOSYLTRANSFERASE"/>
    <property type="match status" value="1"/>
</dbReference>
<evidence type="ECO:0000256" key="12">
    <source>
        <dbReference type="ARBA" id="ARBA00032515"/>
    </source>
</evidence>
<evidence type="ECO:0000259" key="14">
    <source>
        <dbReference type="Pfam" id="PF00534"/>
    </source>
</evidence>
<dbReference type="InterPro" id="IPR031814">
    <property type="entry name" value="ALG11_N"/>
</dbReference>
<keyword evidence="9" id="KW-1133">Transmembrane helix</keyword>